<feature type="domain" description="FAD-binding PCMH-type" evidence="6">
    <location>
        <begin position="33"/>
        <end position="204"/>
    </location>
</feature>
<dbReference type="GO" id="GO:0016491">
    <property type="term" value="F:oxidoreductase activity"/>
    <property type="evidence" value="ECO:0007669"/>
    <property type="project" value="UniProtKB-KW"/>
</dbReference>
<evidence type="ECO:0000259" key="6">
    <source>
        <dbReference type="PROSITE" id="PS51387"/>
    </source>
</evidence>
<dbReference type="EMBL" id="BPWL01000004">
    <property type="protein sequence ID" value="GJJ09901.1"/>
    <property type="molecule type" value="Genomic_DNA"/>
</dbReference>
<dbReference type="InterPro" id="IPR036318">
    <property type="entry name" value="FAD-bd_PCMH-like_sf"/>
</dbReference>
<dbReference type="Proteomes" id="UP001050691">
    <property type="component" value="Unassembled WGS sequence"/>
</dbReference>
<comment type="cofactor">
    <cofactor evidence="1">
        <name>FAD</name>
        <dbReference type="ChEBI" id="CHEBI:57692"/>
    </cofactor>
</comment>
<dbReference type="Gene3D" id="3.40.462.20">
    <property type="match status" value="1"/>
</dbReference>
<accession>A0AAV5A5I2</accession>
<dbReference type="Gene3D" id="3.30.43.10">
    <property type="entry name" value="Uridine Diphospho-n-acetylenolpyruvylglucosamine Reductase, domain 2"/>
    <property type="match status" value="1"/>
</dbReference>
<dbReference type="InterPro" id="IPR050416">
    <property type="entry name" value="FAD-linked_Oxidoreductase"/>
</dbReference>
<keyword evidence="8" id="KW-1185">Reference proteome</keyword>
<evidence type="ECO:0000313" key="7">
    <source>
        <dbReference type="EMBL" id="GJJ09901.1"/>
    </source>
</evidence>
<protein>
    <recommendedName>
        <fullName evidence="6">FAD-binding PCMH-type domain-containing protein</fullName>
    </recommendedName>
</protein>
<comment type="caution">
    <text evidence="7">The sequence shown here is derived from an EMBL/GenBank/DDBJ whole genome shotgun (WGS) entry which is preliminary data.</text>
</comment>
<dbReference type="InterPro" id="IPR006094">
    <property type="entry name" value="Oxid_FAD_bind_N"/>
</dbReference>
<dbReference type="AlphaFoldDB" id="A0AAV5A5I2"/>
<proteinExistence type="inferred from homology"/>
<dbReference type="Gene3D" id="3.30.465.10">
    <property type="match status" value="1"/>
</dbReference>
<name>A0AAV5A5I2_9AGAM</name>
<dbReference type="PANTHER" id="PTHR42973:SF39">
    <property type="entry name" value="FAD-BINDING PCMH-TYPE DOMAIN-CONTAINING PROTEIN"/>
    <property type="match status" value="1"/>
</dbReference>
<dbReference type="Pfam" id="PF08031">
    <property type="entry name" value="BBE"/>
    <property type="match status" value="1"/>
</dbReference>
<organism evidence="7 8">
    <name type="scientific">Clathrus columnatus</name>
    <dbReference type="NCBI Taxonomy" id="1419009"/>
    <lineage>
        <taxon>Eukaryota</taxon>
        <taxon>Fungi</taxon>
        <taxon>Dikarya</taxon>
        <taxon>Basidiomycota</taxon>
        <taxon>Agaricomycotina</taxon>
        <taxon>Agaricomycetes</taxon>
        <taxon>Phallomycetidae</taxon>
        <taxon>Phallales</taxon>
        <taxon>Clathraceae</taxon>
        <taxon>Clathrus</taxon>
    </lineage>
</organism>
<evidence type="ECO:0000256" key="2">
    <source>
        <dbReference type="ARBA" id="ARBA00005466"/>
    </source>
</evidence>
<evidence type="ECO:0000256" key="3">
    <source>
        <dbReference type="ARBA" id="ARBA00022630"/>
    </source>
</evidence>
<evidence type="ECO:0000256" key="5">
    <source>
        <dbReference type="ARBA" id="ARBA00023002"/>
    </source>
</evidence>
<keyword evidence="5" id="KW-0560">Oxidoreductase</keyword>
<dbReference type="Pfam" id="PF01565">
    <property type="entry name" value="FAD_binding_4"/>
    <property type="match status" value="1"/>
</dbReference>
<reference evidence="7" key="1">
    <citation type="submission" date="2021-10" db="EMBL/GenBank/DDBJ databases">
        <title>De novo Genome Assembly of Clathrus columnatus (Basidiomycota, Fungi) Using Illumina and Nanopore Sequence Data.</title>
        <authorList>
            <person name="Ogiso-Tanaka E."/>
            <person name="Itagaki H."/>
            <person name="Hosoya T."/>
            <person name="Hosaka K."/>
        </authorList>
    </citation>
    <scope>NUCLEOTIDE SEQUENCE</scope>
    <source>
        <strain evidence="7">MO-923</strain>
    </source>
</reference>
<dbReference type="InterPro" id="IPR012951">
    <property type="entry name" value="BBE"/>
</dbReference>
<sequence length="473" mass="51877">MSILESFKSVFKGEIVEPSSPGYPEAIARWAKNAERNAKYVLCPKDEKDVSEAIKFAIAIKLPLAVKGGGHNPSGASSIEGGVSINLKHFDGVRIDPEKKLAYVGGGAIWKTVDYAAIKHGLATPGGTINHTGVGGLILGGGFGYLSGKHGLSIDNLVQATVVLADGSIVTASDTSHPDLFWAIRGGGGNFGIVTEFVLKLHPQRRTVFAGIVRFAPSVLQQLVAVVDKWWQEAQENEMITFGFMRAPDGSPGIMIVLFYNGSEEEGRQRYKPLLDLGPVVDMAKEIPYEHVNEVLNHGANAHGRRYYMTGTSLKSTIAAHAAEVLEHTSKFTGKHPTDPSRPPFEAFINYELLPTHKICQVPADATAYRSRGPQPSVLVIILWDQEEKDQADVKHARAFSREIVALINASAEREPKENENQGYGNYITDPTDLTMRSIDLWGDNYPRLQKIKYRYDPTCVFNKWIPIQPSAT</sequence>
<keyword evidence="3" id="KW-0285">Flavoprotein</keyword>
<gene>
    <name evidence="7" type="ORF">Clacol_004125</name>
</gene>
<dbReference type="InterPro" id="IPR016167">
    <property type="entry name" value="FAD-bd_PCMH_sub1"/>
</dbReference>
<keyword evidence="4" id="KW-0274">FAD</keyword>
<dbReference type="SUPFAM" id="SSF56176">
    <property type="entry name" value="FAD-binding/transporter-associated domain-like"/>
    <property type="match status" value="1"/>
</dbReference>
<dbReference type="GO" id="GO:0071949">
    <property type="term" value="F:FAD binding"/>
    <property type="evidence" value="ECO:0007669"/>
    <property type="project" value="InterPro"/>
</dbReference>
<dbReference type="PROSITE" id="PS51387">
    <property type="entry name" value="FAD_PCMH"/>
    <property type="match status" value="1"/>
</dbReference>
<comment type="similarity">
    <text evidence="2">Belongs to the oxygen-dependent FAD-linked oxidoreductase family.</text>
</comment>
<dbReference type="InterPro" id="IPR016169">
    <property type="entry name" value="FAD-bd_PCMH_sub2"/>
</dbReference>
<dbReference type="PANTHER" id="PTHR42973">
    <property type="entry name" value="BINDING OXIDOREDUCTASE, PUTATIVE (AFU_ORTHOLOGUE AFUA_1G17690)-RELATED"/>
    <property type="match status" value="1"/>
</dbReference>
<evidence type="ECO:0000256" key="4">
    <source>
        <dbReference type="ARBA" id="ARBA00022827"/>
    </source>
</evidence>
<evidence type="ECO:0000313" key="8">
    <source>
        <dbReference type="Proteomes" id="UP001050691"/>
    </source>
</evidence>
<dbReference type="InterPro" id="IPR016166">
    <property type="entry name" value="FAD-bd_PCMH"/>
</dbReference>
<evidence type="ECO:0000256" key="1">
    <source>
        <dbReference type="ARBA" id="ARBA00001974"/>
    </source>
</evidence>